<evidence type="ECO:0000313" key="2">
    <source>
        <dbReference type="EMBL" id="ARZ69216.1"/>
    </source>
</evidence>
<dbReference type="InterPro" id="IPR010982">
    <property type="entry name" value="Lambda_DNA-bd_dom_sf"/>
</dbReference>
<dbReference type="Proteomes" id="UP000195755">
    <property type="component" value="Chromosome"/>
</dbReference>
<dbReference type="OrthoDB" id="2897536at2"/>
<evidence type="ECO:0000259" key="1">
    <source>
        <dbReference type="PROSITE" id="PS50943"/>
    </source>
</evidence>
<feature type="domain" description="HTH cro/C1-type" evidence="1">
    <location>
        <begin position="18"/>
        <end position="72"/>
    </location>
</feature>
<dbReference type="SMART" id="SM00530">
    <property type="entry name" value="HTH_XRE"/>
    <property type="match status" value="1"/>
</dbReference>
<dbReference type="GO" id="GO:0003677">
    <property type="term" value="F:DNA binding"/>
    <property type="evidence" value="ECO:0007669"/>
    <property type="project" value="UniProtKB-KW"/>
</dbReference>
<gene>
    <name evidence="2" type="ORF">SMD11_3584</name>
</gene>
<dbReference type="InterPro" id="IPR043917">
    <property type="entry name" value="DUF5753"/>
</dbReference>
<dbReference type="KEGG" id="salj:SMD11_3584"/>
<dbReference type="RefSeq" id="WP_087927376.1">
    <property type="nucleotide sequence ID" value="NZ_CP021744.1"/>
</dbReference>
<accession>A0A1Z2L4K8</accession>
<organism evidence="2 3">
    <name type="scientific">Streptomyces albireticuli</name>
    <dbReference type="NCBI Taxonomy" id="1940"/>
    <lineage>
        <taxon>Bacteria</taxon>
        <taxon>Bacillati</taxon>
        <taxon>Actinomycetota</taxon>
        <taxon>Actinomycetes</taxon>
        <taxon>Kitasatosporales</taxon>
        <taxon>Streptomycetaceae</taxon>
        <taxon>Streptomyces</taxon>
    </lineage>
</organism>
<name>A0A1Z2L4K8_9ACTN</name>
<dbReference type="AlphaFoldDB" id="A0A1Z2L4K8"/>
<dbReference type="PROSITE" id="PS50943">
    <property type="entry name" value="HTH_CROC1"/>
    <property type="match status" value="1"/>
</dbReference>
<protein>
    <submittedName>
        <fullName evidence="2">DNA-binding protein</fullName>
    </submittedName>
</protein>
<dbReference type="InterPro" id="IPR001387">
    <property type="entry name" value="Cro/C1-type_HTH"/>
</dbReference>
<evidence type="ECO:0000313" key="3">
    <source>
        <dbReference type="Proteomes" id="UP000195755"/>
    </source>
</evidence>
<dbReference type="SUPFAM" id="SSF47413">
    <property type="entry name" value="lambda repressor-like DNA-binding domains"/>
    <property type="match status" value="1"/>
</dbReference>
<dbReference type="CDD" id="cd00093">
    <property type="entry name" value="HTH_XRE"/>
    <property type="match status" value="1"/>
</dbReference>
<proteinExistence type="predicted"/>
<reference evidence="2 3" key="1">
    <citation type="submission" date="2017-06" db="EMBL/GenBank/DDBJ databases">
        <title>Streptomyces albireticuli Genome sequencing and assembly.</title>
        <authorList>
            <person name="Wang Y."/>
            <person name="Du B."/>
            <person name="Ding Y."/>
            <person name="Liu H."/>
            <person name="Hou Q."/>
            <person name="Liu K."/>
            <person name="Yao L."/>
            <person name="Wang C."/>
        </authorList>
    </citation>
    <scope>NUCLEOTIDE SEQUENCE [LARGE SCALE GENOMIC DNA]</scope>
    <source>
        <strain evidence="2 3">MDJK11</strain>
    </source>
</reference>
<dbReference type="Gene3D" id="1.10.260.40">
    <property type="entry name" value="lambda repressor-like DNA-binding domains"/>
    <property type="match status" value="1"/>
</dbReference>
<dbReference type="EMBL" id="CP021744">
    <property type="protein sequence ID" value="ARZ69216.1"/>
    <property type="molecule type" value="Genomic_DNA"/>
</dbReference>
<dbReference type="Pfam" id="PF19054">
    <property type="entry name" value="DUF5753"/>
    <property type="match status" value="1"/>
</dbReference>
<keyword evidence="2" id="KW-0238">DNA-binding</keyword>
<sequence>MPPRSNPTARQVRLGTELKRLRERAGITAIEAARVVGVDAGKMSHIESGRAAVTEDRLRRLAEHLGVADAGLVDALVAMATERRRGWWEKYRELVHPLALDLAELEHHARGLRALQVIHIPGLLQCEGHARALFSNSMPDLSAQEVEAIVEFRMRRRRQIFDRDDPPRLDAVIHEAALRIRVGDRKLAREQLDLLLELSERPELSVRVVPFERDGFTETSFSMLYAEGPVQQLDAVQFDAVHGSIFVYDEKALSRYRTVLDAAAGASLSRVESRDLIRRIAREL</sequence>
<dbReference type="Pfam" id="PF13560">
    <property type="entry name" value="HTH_31"/>
    <property type="match status" value="1"/>
</dbReference>